<evidence type="ECO:0000256" key="1">
    <source>
        <dbReference type="ARBA" id="ARBA00009451"/>
    </source>
</evidence>
<dbReference type="AlphaFoldDB" id="A0A067MUA2"/>
<dbReference type="HOGENOM" id="CLU_085461_0_0_1"/>
<dbReference type="OrthoDB" id="416470at2759"/>
<evidence type="ECO:0000313" key="7">
    <source>
        <dbReference type="Proteomes" id="UP000027195"/>
    </source>
</evidence>
<evidence type="ECO:0000256" key="3">
    <source>
        <dbReference type="ARBA" id="ARBA00023274"/>
    </source>
</evidence>
<dbReference type="STRING" id="930990.A0A067MUA2"/>
<dbReference type="GO" id="GO:0006412">
    <property type="term" value="P:translation"/>
    <property type="evidence" value="ECO:0007669"/>
    <property type="project" value="InterPro"/>
</dbReference>
<keyword evidence="2 4" id="KW-0689">Ribosomal protein</keyword>
<comment type="similarity">
    <text evidence="1 4">Belongs to the universal ribosomal protein uL22 family.</text>
</comment>
<dbReference type="GO" id="GO:0003735">
    <property type="term" value="F:structural constituent of ribosome"/>
    <property type="evidence" value="ECO:0007669"/>
    <property type="project" value="InterPro"/>
</dbReference>
<dbReference type="Proteomes" id="UP000027195">
    <property type="component" value="Unassembled WGS sequence"/>
</dbReference>
<dbReference type="FunCoup" id="A0A067MUA2">
    <property type="interactions" value="50"/>
</dbReference>
<dbReference type="PANTHER" id="PTHR13501:SF8">
    <property type="entry name" value="LARGE RIBOSOMAL SUBUNIT PROTEIN UL22M"/>
    <property type="match status" value="1"/>
</dbReference>
<organism evidence="6 7">
    <name type="scientific">Botryobasidium botryosum (strain FD-172 SS1)</name>
    <dbReference type="NCBI Taxonomy" id="930990"/>
    <lineage>
        <taxon>Eukaryota</taxon>
        <taxon>Fungi</taxon>
        <taxon>Dikarya</taxon>
        <taxon>Basidiomycota</taxon>
        <taxon>Agaricomycotina</taxon>
        <taxon>Agaricomycetes</taxon>
        <taxon>Cantharellales</taxon>
        <taxon>Botryobasidiaceae</taxon>
        <taxon>Botryobasidium</taxon>
    </lineage>
</organism>
<evidence type="ECO:0008006" key="8">
    <source>
        <dbReference type="Google" id="ProtNLM"/>
    </source>
</evidence>
<keyword evidence="7" id="KW-1185">Reference proteome</keyword>
<feature type="region of interest" description="Disordered" evidence="5">
    <location>
        <begin position="77"/>
        <end position="97"/>
    </location>
</feature>
<dbReference type="InterPro" id="IPR001063">
    <property type="entry name" value="Ribosomal_uL22"/>
</dbReference>
<keyword evidence="3 4" id="KW-0687">Ribonucleoprotein</keyword>
<protein>
    <recommendedName>
        <fullName evidence="8">Ribosomal protein L22</fullName>
    </recommendedName>
</protein>
<name>A0A067MUA2_BOTB1</name>
<evidence type="ECO:0000256" key="2">
    <source>
        <dbReference type="ARBA" id="ARBA00022980"/>
    </source>
</evidence>
<sequence>MNATFLLRRLAQSRATLLSHTVAPSIQRVAFTSLQQRSISFGPTEWIKGKLRSSLRREDKASEVEAAKAERAERGQANLFDAIKPPAPLEGEPENTAEGKQKVVAAEHRYSTASFRISPRKLNMLARQVAGKPIDAAILQMVFSDKRASKRIKSMLVVARDHAEMYKNMPRDKLVISEAWVAKGKTLKRVDIKGRGRSGVRKRKHARMHVVLKQGKTHEELVAEARARTLRKVVAAGLVREDKPIQNYGPRWAW</sequence>
<dbReference type="PANTHER" id="PTHR13501">
    <property type="entry name" value="CHLOROPLAST 50S RIBOSOMAL PROTEIN L22-RELATED"/>
    <property type="match status" value="1"/>
</dbReference>
<gene>
    <name evidence="6" type="ORF">BOTBODRAFT_173913</name>
</gene>
<dbReference type="GO" id="GO:0005762">
    <property type="term" value="C:mitochondrial large ribosomal subunit"/>
    <property type="evidence" value="ECO:0007669"/>
    <property type="project" value="TreeGrafter"/>
</dbReference>
<evidence type="ECO:0000313" key="6">
    <source>
        <dbReference type="EMBL" id="KDQ15427.1"/>
    </source>
</evidence>
<dbReference type="Gene3D" id="3.90.470.10">
    <property type="entry name" value="Ribosomal protein L22/L17"/>
    <property type="match status" value="1"/>
</dbReference>
<evidence type="ECO:0000256" key="4">
    <source>
        <dbReference type="RuleBase" id="RU004005"/>
    </source>
</evidence>
<accession>A0A067MUA2</accession>
<dbReference type="InParanoid" id="A0A067MUA2"/>
<dbReference type="Pfam" id="PF00237">
    <property type="entry name" value="Ribosomal_L22"/>
    <property type="match status" value="1"/>
</dbReference>
<proteinExistence type="inferred from homology"/>
<dbReference type="SUPFAM" id="SSF54843">
    <property type="entry name" value="Ribosomal protein L22"/>
    <property type="match status" value="1"/>
</dbReference>
<dbReference type="InterPro" id="IPR047867">
    <property type="entry name" value="Ribosomal_uL22_bac/org-type"/>
</dbReference>
<dbReference type="InterPro" id="IPR036394">
    <property type="entry name" value="Ribosomal_uL22_sf"/>
</dbReference>
<dbReference type="EMBL" id="KL198032">
    <property type="protein sequence ID" value="KDQ15427.1"/>
    <property type="molecule type" value="Genomic_DNA"/>
</dbReference>
<evidence type="ECO:0000256" key="5">
    <source>
        <dbReference type="SAM" id="MobiDB-lite"/>
    </source>
</evidence>
<reference evidence="7" key="1">
    <citation type="journal article" date="2014" name="Proc. Natl. Acad. Sci. U.S.A.">
        <title>Extensive sampling of basidiomycete genomes demonstrates inadequacy of the white-rot/brown-rot paradigm for wood decay fungi.</title>
        <authorList>
            <person name="Riley R."/>
            <person name="Salamov A.A."/>
            <person name="Brown D.W."/>
            <person name="Nagy L.G."/>
            <person name="Floudas D."/>
            <person name="Held B.W."/>
            <person name="Levasseur A."/>
            <person name="Lombard V."/>
            <person name="Morin E."/>
            <person name="Otillar R."/>
            <person name="Lindquist E.A."/>
            <person name="Sun H."/>
            <person name="LaButti K.M."/>
            <person name="Schmutz J."/>
            <person name="Jabbour D."/>
            <person name="Luo H."/>
            <person name="Baker S.E."/>
            <person name="Pisabarro A.G."/>
            <person name="Walton J.D."/>
            <person name="Blanchette R.A."/>
            <person name="Henrissat B."/>
            <person name="Martin F."/>
            <person name="Cullen D."/>
            <person name="Hibbett D.S."/>
            <person name="Grigoriev I.V."/>
        </authorList>
    </citation>
    <scope>NUCLEOTIDE SEQUENCE [LARGE SCALE GENOMIC DNA]</scope>
    <source>
        <strain evidence="7">FD-172 SS1</strain>
    </source>
</reference>